<dbReference type="AlphaFoldDB" id="A0A9W4X829"/>
<gene>
    <name evidence="1" type="ORF">FWILDA_LOCUS16012</name>
</gene>
<dbReference type="OrthoDB" id="2340156at2759"/>
<proteinExistence type="predicted"/>
<feature type="non-terminal residue" evidence="1">
    <location>
        <position position="110"/>
    </location>
</feature>
<comment type="caution">
    <text evidence="1">The sequence shown here is derived from an EMBL/GenBank/DDBJ whole genome shotgun (WGS) entry which is preliminary data.</text>
</comment>
<sequence>RETLDSASFVSALYRSAENQFKIVGIQVAVYDIIDRLKKTGNIEHLPYPRHPLILTPNKRQYLSRLLQVNNATTSALMTTNLNNMYSDLNVSTQTVQRILKNKATSCSSP</sequence>
<evidence type="ECO:0000313" key="2">
    <source>
        <dbReference type="Proteomes" id="UP001153678"/>
    </source>
</evidence>
<evidence type="ECO:0000313" key="1">
    <source>
        <dbReference type="EMBL" id="CAI2193312.1"/>
    </source>
</evidence>
<reference evidence="1" key="1">
    <citation type="submission" date="2022-08" db="EMBL/GenBank/DDBJ databases">
        <authorList>
            <person name="Kallberg Y."/>
            <person name="Tangrot J."/>
            <person name="Rosling A."/>
        </authorList>
    </citation>
    <scope>NUCLEOTIDE SEQUENCE</scope>
    <source>
        <strain evidence="1">Wild A</strain>
    </source>
</reference>
<protein>
    <submittedName>
        <fullName evidence="1">7420_t:CDS:1</fullName>
    </submittedName>
</protein>
<dbReference type="EMBL" id="CAMKVN010009379">
    <property type="protein sequence ID" value="CAI2193312.1"/>
    <property type="molecule type" value="Genomic_DNA"/>
</dbReference>
<organism evidence="1 2">
    <name type="scientific">Funneliformis geosporum</name>
    <dbReference type="NCBI Taxonomy" id="1117311"/>
    <lineage>
        <taxon>Eukaryota</taxon>
        <taxon>Fungi</taxon>
        <taxon>Fungi incertae sedis</taxon>
        <taxon>Mucoromycota</taxon>
        <taxon>Glomeromycotina</taxon>
        <taxon>Glomeromycetes</taxon>
        <taxon>Glomerales</taxon>
        <taxon>Glomeraceae</taxon>
        <taxon>Funneliformis</taxon>
    </lineage>
</organism>
<dbReference type="Proteomes" id="UP001153678">
    <property type="component" value="Unassembled WGS sequence"/>
</dbReference>
<name>A0A9W4X829_9GLOM</name>
<accession>A0A9W4X829</accession>
<keyword evidence="2" id="KW-1185">Reference proteome</keyword>